<dbReference type="Proteomes" id="UP001148629">
    <property type="component" value="Unassembled WGS sequence"/>
</dbReference>
<protein>
    <submittedName>
        <fullName evidence="1">Uncharacterized protein</fullName>
    </submittedName>
</protein>
<proteinExistence type="predicted"/>
<name>A0ACC1S5V0_9HYPO</name>
<gene>
    <name evidence="1" type="ORF">NM208_g8290</name>
</gene>
<evidence type="ECO:0000313" key="1">
    <source>
        <dbReference type="EMBL" id="KAJ3532768.1"/>
    </source>
</evidence>
<sequence length="122" mass="13614">MLPRDRQVSVYTSVCMDGSHIHRLASPPHQAMAISTEDSLEQPQKHARFDVRMQAICHDVSNSSSSRAGLDRYVFGSAHNWQLEQTQTSCPVSSVAYVPLRVLAKRRKRQQKARAESPSAGP</sequence>
<keyword evidence="2" id="KW-1185">Reference proteome</keyword>
<reference evidence="1" key="1">
    <citation type="submission" date="2022-08" db="EMBL/GenBank/DDBJ databases">
        <title>Genome Sequence of Fusarium decemcellulare.</title>
        <authorList>
            <person name="Buettner E."/>
        </authorList>
    </citation>
    <scope>NUCLEOTIDE SEQUENCE</scope>
    <source>
        <strain evidence="1">Babe19</strain>
    </source>
</reference>
<comment type="caution">
    <text evidence="1">The sequence shown here is derived from an EMBL/GenBank/DDBJ whole genome shotgun (WGS) entry which is preliminary data.</text>
</comment>
<organism evidence="1 2">
    <name type="scientific">Fusarium decemcellulare</name>
    <dbReference type="NCBI Taxonomy" id="57161"/>
    <lineage>
        <taxon>Eukaryota</taxon>
        <taxon>Fungi</taxon>
        <taxon>Dikarya</taxon>
        <taxon>Ascomycota</taxon>
        <taxon>Pezizomycotina</taxon>
        <taxon>Sordariomycetes</taxon>
        <taxon>Hypocreomycetidae</taxon>
        <taxon>Hypocreales</taxon>
        <taxon>Nectriaceae</taxon>
        <taxon>Fusarium</taxon>
        <taxon>Fusarium decemcellulare species complex</taxon>
    </lineage>
</organism>
<accession>A0ACC1S5V0</accession>
<dbReference type="EMBL" id="JANRMS010000929">
    <property type="protein sequence ID" value="KAJ3532768.1"/>
    <property type="molecule type" value="Genomic_DNA"/>
</dbReference>
<evidence type="ECO:0000313" key="2">
    <source>
        <dbReference type="Proteomes" id="UP001148629"/>
    </source>
</evidence>